<evidence type="ECO:0000313" key="4">
    <source>
        <dbReference type="Proteomes" id="UP000325641"/>
    </source>
</evidence>
<accession>A0A5P6P8S1</accession>
<evidence type="ECO:0000256" key="1">
    <source>
        <dbReference type="SAM" id="MobiDB-lite"/>
    </source>
</evidence>
<feature type="chain" id="PRO_5024832052" evidence="2">
    <location>
        <begin position="27"/>
        <end position="172"/>
    </location>
</feature>
<feature type="signal peptide" evidence="2">
    <location>
        <begin position="1"/>
        <end position="26"/>
    </location>
</feature>
<reference evidence="4" key="1">
    <citation type="submission" date="2019-10" db="EMBL/GenBank/DDBJ databases">
        <title>Complete Genome Sequence of Bradyrhizobium betae type strain PL7HG1T.</title>
        <authorList>
            <person name="Bromfield E.S.P."/>
            <person name="Cloutier S."/>
        </authorList>
    </citation>
    <scope>NUCLEOTIDE SEQUENCE [LARGE SCALE GENOMIC DNA]</scope>
    <source>
        <strain evidence="4">PL7HG1</strain>
    </source>
</reference>
<evidence type="ECO:0000313" key="3">
    <source>
        <dbReference type="EMBL" id="QFI74692.1"/>
    </source>
</evidence>
<dbReference type="Proteomes" id="UP000325641">
    <property type="component" value="Chromosome"/>
</dbReference>
<feature type="region of interest" description="Disordered" evidence="1">
    <location>
        <begin position="153"/>
        <end position="172"/>
    </location>
</feature>
<name>A0A5P6P8S1_9BRAD</name>
<dbReference type="RefSeq" id="WP_151647586.1">
    <property type="nucleotide sequence ID" value="NZ_CP044543.1"/>
</dbReference>
<organism evidence="3 4">
    <name type="scientific">Bradyrhizobium betae</name>
    <dbReference type="NCBI Taxonomy" id="244734"/>
    <lineage>
        <taxon>Bacteria</taxon>
        <taxon>Pseudomonadati</taxon>
        <taxon>Pseudomonadota</taxon>
        <taxon>Alphaproteobacteria</taxon>
        <taxon>Hyphomicrobiales</taxon>
        <taxon>Nitrobacteraceae</taxon>
        <taxon>Bradyrhizobium</taxon>
    </lineage>
</organism>
<dbReference type="EMBL" id="CP044543">
    <property type="protein sequence ID" value="QFI74692.1"/>
    <property type="molecule type" value="Genomic_DNA"/>
</dbReference>
<protein>
    <submittedName>
        <fullName evidence="3">Spy/CpxP family protein refolding chaperone</fullName>
    </submittedName>
</protein>
<dbReference type="OrthoDB" id="7348740at2"/>
<dbReference type="KEGG" id="bbet:F8237_21155"/>
<dbReference type="AlphaFoldDB" id="A0A5P6P8S1"/>
<sequence>MVASIRVALAASIALIASVQFTAATAQPAGGGAFMGPGMMGSGMMGGMMGRHGFGAMCNPGMAGFAEWRADRLVEKIKLTDAQRAKFDEFKAAAVKSSDTMRSACVADVPKTIVGRAEAMEKRMDTMLQAIKTMRPALEAFYATLTDEQKAKLDSTQGPGQGHGFWRWRDNW</sequence>
<proteinExistence type="predicted"/>
<gene>
    <name evidence="3" type="ORF">F8237_21155</name>
</gene>
<dbReference type="Pfam" id="PF07813">
    <property type="entry name" value="LTXXQ"/>
    <property type="match status" value="1"/>
</dbReference>
<evidence type="ECO:0000256" key="2">
    <source>
        <dbReference type="SAM" id="SignalP"/>
    </source>
</evidence>
<dbReference type="GO" id="GO:0042597">
    <property type="term" value="C:periplasmic space"/>
    <property type="evidence" value="ECO:0007669"/>
    <property type="project" value="InterPro"/>
</dbReference>
<keyword evidence="2" id="KW-0732">Signal</keyword>
<dbReference type="InterPro" id="IPR012899">
    <property type="entry name" value="LTXXQ"/>
</dbReference>